<dbReference type="Proteomes" id="UP000234345">
    <property type="component" value="Unassembled WGS sequence"/>
</dbReference>
<evidence type="ECO:0000313" key="3">
    <source>
        <dbReference type="EMBL" id="SON88832.1"/>
    </source>
</evidence>
<comment type="caution">
    <text evidence="1">The sequence shown here is derived from an EMBL/GenBank/DDBJ whole genome shotgun (WGS) entry which is preliminary data.</text>
</comment>
<name>A0A0A6VZT0_XANCH</name>
<organism evidence="1 5">
    <name type="scientific">Xanthomonas campestris pv. phaseoli</name>
    <dbReference type="NCBI Taxonomy" id="317013"/>
    <lineage>
        <taxon>Bacteria</taxon>
        <taxon>Pseudomonadati</taxon>
        <taxon>Pseudomonadota</taxon>
        <taxon>Gammaproteobacteria</taxon>
        <taxon>Lysobacterales</taxon>
        <taxon>Lysobacteraceae</taxon>
        <taxon>Xanthomonas</taxon>
    </lineage>
</organism>
<dbReference type="Proteomes" id="UP000031180">
    <property type="component" value="Unassembled WGS sequence"/>
</dbReference>
<evidence type="ECO:0000313" key="5">
    <source>
        <dbReference type="Proteomes" id="UP000031180"/>
    </source>
</evidence>
<sequence length="154" mass="17438">MGAQVVEAFAKGRTNRRILAGKPREVGRWVIGDEGTRRRLLSFAPGDRFALDLWEQNDYGTTRWRVVLCEALQPGETGDSVPSVRPDVAILADITGATRVRAYVAWLALNRAKIETLNRLELARIEQFFQRMPLARLKVLTADVRAKLPRKRRG</sequence>
<dbReference type="InterPro" id="IPR021263">
    <property type="entry name" value="DUF2840"/>
</dbReference>
<keyword evidence="7" id="KW-1185">Reference proteome</keyword>
<dbReference type="EMBL" id="JWTI02000012">
    <property type="protein sequence ID" value="KHS33952.1"/>
    <property type="molecule type" value="Genomic_DNA"/>
</dbReference>
<dbReference type="Proteomes" id="UP000234181">
    <property type="component" value="Unassembled WGS sequence"/>
</dbReference>
<evidence type="ECO:0008006" key="9">
    <source>
        <dbReference type="Google" id="ProtNLM"/>
    </source>
</evidence>
<evidence type="ECO:0000313" key="8">
    <source>
        <dbReference type="Proteomes" id="UP000234345"/>
    </source>
</evidence>
<accession>A0A0A6VZT0</accession>
<dbReference type="Pfam" id="PF11000">
    <property type="entry name" value="DUF2840"/>
    <property type="match status" value="1"/>
</dbReference>
<evidence type="ECO:0000313" key="7">
    <source>
        <dbReference type="Proteomes" id="UP000234181"/>
    </source>
</evidence>
<dbReference type="EMBL" id="OCZC01000050">
    <property type="protein sequence ID" value="SOO23278.1"/>
    <property type="molecule type" value="Genomic_DNA"/>
</dbReference>
<reference evidence="6 7" key="4">
    <citation type="submission" date="2017-10" db="EMBL/GenBank/DDBJ databases">
        <authorList>
            <person name="Regsiter A."/>
            <person name="William W."/>
        </authorList>
    </citation>
    <scope>NUCLEOTIDE SEQUENCE [LARGE SCALE GENOMIC DNA]</scope>
    <source>
        <strain evidence="2 7">CFBP6984</strain>
        <strain evidence="4 8">CFBP6991</strain>
        <strain evidence="3 6">CFBP7430</strain>
    </source>
</reference>
<dbReference type="EMBL" id="OCYS01000094">
    <property type="protein sequence ID" value="SON88832.1"/>
    <property type="molecule type" value="Genomic_DNA"/>
</dbReference>
<reference evidence="5" key="2">
    <citation type="submission" date="2015-04" db="EMBL/GenBank/DDBJ databases">
        <title>Genome sequencing of pathogens of bean.</title>
        <authorList>
            <person name="Harrison J.W."/>
            <person name="Aritua V."/>
            <person name="Sapp M."/>
            <person name="Smith J."/>
            <person name="Studholme D.J."/>
        </authorList>
    </citation>
    <scope>NUCLEOTIDE SEQUENCE [LARGE SCALE GENOMIC DNA]</scope>
    <source>
        <strain evidence="5">NCPPB 1138</strain>
    </source>
</reference>
<dbReference type="RefSeq" id="WP_022557748.1">
    <property type="nucleotide sequence ID" value="NZ_CP012049.1"/>
</dbReference>
<evidence type="ECO:0000313" key="2">
    <source>
        <dbReference type="EMBL" id="SON83251.1"/>
    </source>
</evidence>
<dbReference type="KEGG" id="xph:XppCFBP6546_22740"/>
<dbReference type="AlphaFoldDB" id="A0A0A6VZT0"/>
<reference evidence="1" key="1">
    <citation type="journal article" date="2015" name="Front. Microbiol.">
        <title>Genome sequencing reveals a new lineage associated with lablab bean and genetic exchange between pv. and subsp.</title>
        <authorList>
            <person name="Aritua V."/>
            <person name="Harrison J."/>
            <person name="Sapp M."/>
            <person name="Buruchara R."/>
            <person name="Smith J."/>
            <person name="Studholme D.J."/>
        </authorList>
    </citation>
    <scope>NUCLEOTIDE SEQUENCE</scope>
    <source>
        <strain evidence="1">NCPPB 1138</strain>
    </source>
</reference>
<dbReference type="EMBL" id="OCYT01000106">
    <property type="protein sequence ID" value="SON83251.1"/>
    <property type="molecule type" value="Genomic_DNA"/>
</dbReference>
<gene>
    <name evidence="1" type="ORF">RN20_20290</name>
    <name evidence="2" type="ORF">XAP6984_50006</name>
    <name evidence="3" type="ORF">XAP7430_40007</name>
    <name evidence="4" type="ORF">XFF6991_230007</name>
</gene>
<proteinExistence type="predicted"/>
<protein>
    <recommendedName>
        <fullName evidence="9">DUF2840 domain-containing protein</fullName>
    </recommendedName>
</protein>
<evidence type="ECO:0000313" key="4">
    <source>
        <dbReference type="EMBL" id="SOO23278.1"/>
    </source>
</evidence>
<dbReference type="Proteomes" id="UP000234166">
    <property type="component" value="Unassembled WGS sequence"/>
</dbReference>
<reference evidence="1" key="3">
    <citation type="submission" date="2015-04" db="EMBL/GenBank/DDBJ databases">
        <authorList>
            <person name="Harrison J.W."/>
            <person name="Aritua V."/>
            <person name="Sapp M."/>
            <person name="Smith J."/>
            <person name="Studholme D.J."/>
        </authorList>
    </citation>
    <scope>NUCLEOTIDE SEQUENCE</scope>
    <source>
        <strain evidence="1">NCPPB 1138</strain>
    </source>
</reference>
<evidence type="ECO:0000313" key="1">
    <source>
        <dbReference type="EMBL" id="KHS33952.1"/>
    </source>
</evidence>
<evidence type="ECO:0000313" key="6">
    <source>
        <dbReference type="Proteomes" id="UP000234166"/>
    </source>
</evidence>